<dbReference type="InterPro" id="IPR019749">
    <property type="entry name" value="Band_41_domain"/>
</dbReference>
<name>A0A818D1U0_9BILA</name>
<feature type="compositionally biased region" description="Low complexity" evidence="6">
    <location>
        <begin position="922"/>
        <end position="932"/>
    </location>
</feature>
<reference evidence="9" key="1">
    <citation type="submission" date="2021-02" db="EMBL/GenBank/DDBJ databases">
        <authorList>
            <person name="Nowell W R."/>
        </authorList>
    </citation>
    <scope>NUCLEOTIDE SEQUENCE</scope>
</reference>
<evidence type="ECO:0000313" key="10">
    <source>
        <dbReference type="Proteomes" id="UP000663833"/>
    </source>
</evidence>
<dbReference type="Pfam" id="PF00784">
    <property type="entry name" value="MyTH4"/>
    <property type="match status" value="2"/>
</dbReference>
<dbReference type="SUPFAM" id="SSF50729">
    <property type="entry name" value="PH domain-like"/>
    <property type="match status" value="1"/>
</dbReference>
<dbReference type="Proteomes" id="UP000663833">
    <property type="component" value="Unassembled WGS sequence"/>
</dbReference>
<feature type="region of interest" description="Disordered" evidence="6">
    <location>
        <begin position="501"/>
        <end position="523"/>
    </location>
</feature>
<feature type="region of interest" description="Disordered" evidence="6">
    <location>
        <begin position="2017"/>
        <end position="2039"/>
    </location>
</feature>
<dbReference type="Pfam" id="PF26570">
    <property type="entry name" value="MYO15"/>
    <property type="match status" value="1"/>
</dbReference>
<feature type="domain" description="FERM" evidence="7">
    <location>
        <begin position="1701"/>
        <end position="2010"/>
    </location>
</feature>
<evidence type="ECO:0000313" key="9">
    <source>
        <dbReference type="EMBL" id="CAF3440580.1"/>
    </source>
</evidence>
<feature type="region of interest" description="Disordered" evidence="6">
    <location>
        <begin position="448"/>
        <end position="489"/>
    </location>
</feature>
<evidence type="ECO:0000256" key="1">
    <source>
        <dbReference type="ARBA" id="ARBA00004496"/>
    </source>
</evidence>
<feature type="region of interest" description="Disordered" evidence="6">
    <location>
        <begin position="559"/>
        <end position="638"/>
    </location>
</feature>
<dbReference type="SMART" id="SM00295">
    <property type="entry name" value="B41"/>
    <property type="match status" value="1"/>
</dbReference>
<evidence type="ECO:0000259" key="8">
    <source>
        <dbReference type="PROSITE" id="PS51016"/>
    </source>
</evidence>
<dbReference type="CDD" id="cd14473">
    <property type="entry name" value="FERM_B-lobe"/>
    <property type="match status" value="1"/>
</dbReference>
<feature type="compositionally biased region" description="Polar residues" evidence="6">
    <location>
        <begin position="599"/>
        <end position="619"/>
    </location>
</feature>
<evidence type="ECO:0000259" key="7">
    <source>
        <dbReference type="PROSITE" id="PS50057"/>
    </source>
</evidence>
<protein>
    <recommendedName>
        <fullName evidence="11">MyTH4 domain-containing protein</fullName>
    </recommendedName>
</protein>
<feature type="domain" description="MyTH4" evidence="8">
    <location>
        <begin position="1543"/>
        <end position="1694"/>
    </location>
</feature>
<dbReference type="GO" id="GO:0005856">
    <property type="term" value="C:cytoskeleton"/>
    <property type="evidence" value="ECO:0007669"/>
    <property type="project" value="InterPro"/>
</dbReference>
<dbReference type="PANTHER" id="PTHR22692:SF26">
    <property type="entry name" value="SH3 DOMAIN-CONTAINING PROTEIN"/>
    <property type="match status" value="1"/>
</dbReference>
<dbReference type="InterPro" id="IPR051567">
    <property type="entry name" value="Unconventional_Myosin_ATPase"/>
</dbReference>
<feature type="region of interest" description="Disordered" evidence="6">
    <location>
        <begin position="1240"/>
        <end position="1337"/>
    </location>
</feature>
<feature type="region of interest" description="Disordered" evidence="6">
    <location>
        <begin position="1058"/>
        <end position="1079"/>
    </location>
</feature>
<feature type="compositionally biased region" description="Basic and acidic residues" evidence="6">
    <location>
        <begin position="903"/>
        <end position="912"/>
    </location>
</feature>
<keyword evidence="5" id="KW-0009">Actin-binding</keyword>
<keyword evidence="3" id="KW-0963">Cytoplasm</keyword>
<feature type="compositionally biased region" description="Acidic residues" evidence="6">
    <location>
        <begin position="539"/>
        <end position="551"/>
    </location>
</feature>
<dbReference type="GO" id="GO:0003779">
    <property type="term" value="F:actin binding"/>
    <property type="evidence" value="ECO:0007669"/>
    <property type="project" value="UniProtKB-KW"/>
</dbReference>
<accession>A0A818D1U0</accession>
<comment type="subcellular location">
    <subcellularLocation>
        <location evidence="1">Cytoplasm</location>
    </subcellularLocation>
</comment>
<dbReference type="InterPro" id="IPR000299">
    <property type="entry name" value="FERM_domain"/>
</dbReference>
<feature type="domain" description="MyTH4" evidence="8">
    <location>
        <begin position="175"/>
        <end position="322"/>
    </location>
</feature>
<comment type="similarity">
    <text evidence="2">Belongs to the TRAFAC class myosin-kinesin ATPase superfamily. Myosin family.</text>
</comment>
<dbReference type="EMBL" id="CAJNYD010002716">
    <property type="protein sequence ID" value="CAF3440580.1"/>
    <property type="molecule type" value="Genomic_DNA"/>
</dbReference>
<gene>
    <name evidence="9" type="ORF">LUA448_LOCUS21142</name>
</gene>
<feature type="compositionally biased region" description="Polar residues" evidence="6">
    <location>
        <begin position="627"/>
        <end position="638"/>
    </location>
</feature>
<feature type="compositionally biased region" description="Polar residues" evidence="6">
    <location>
        <begin position="1058"/>
        <end position="1076"/>
    </location>
</feature>
<dbReference type="InterPro" id="IPR038185">
    <property type="entry name" value="MyTH4_dom_sf"/>
</dbReference>
<feature type="compositionally biased region" description="Polar residues" evidence="6">
    <location>
        <begin position="1240"/>
        <end position="1274"/>
    </location>
</feature>
<feature type="compositionally biased region" description="Basic and acidic residues" evidence="6">
    <location>
        <begin position="580"/>
        <end position="598"/>
    </location>
</feature>
<dbReference type="PANTHER" id="PTHR22692">
    <property type="entry name" value="MYOSIN VII, XV"/>
    <property type="match status" value="1"/>
</dbReference>
<dbReference type="InterPro" id="IPR019748">
    <property type="entry name" value="FERM_central"/>
</dbReference>
<dbReference type="Gene3D" id="2.30.29.30">
    <property type="entry name" value="Pleckstrin-homology domain (PH domain)/Phosphotyrosine-binding domain (PTB)"/>
    <property type="match status" value="1"/>
</dbReference>
<organism evidence="9 10">
    <name type="scientific">Rotaria socialis</name>
    <dbReference type="NCBI Taxonomy" id="392032"/>
    <lineage>
        <taxon>Eukaryota</taxon>
        <taxon>Metazoa</taxon>
        <taxon>Spiralia</taxon>
        <taxon>Gnathifera</taxon>
        <taxon>Rotifera</taxon>
        <taxon>Eurotatoria</taxon>
        <taxon>Bdelloidea</taxon>
        <taxon>Philodinida</taxon>
        <taxon>Philodinidae</taxon>
        <taxon>Rotaria</taxon>
    </lineage>
</organism>
<dbReference type="PROSITE" id="PS51016">
    <property type="entry name" value="MYTH4"/>
    <property type="match status" value="2"/>
</dbReference>
<evidence type="ECO:0000256" key="6">
    <source>
        <dbReference type="SAM" id="MobiDB-lite"/>
    </source>
</evidence>
<keyword evidence="4" id="KW-0677">Repeat</keyword>
<feature type="compositionally biased region" description="Polar residues" evidence="6">
    <location>
        <begin position="2020"/>
        <end position="2039"/>
    </location>
</feature>
<feature type="region of interest" description="Disordered" evidence="6">
    <location>
        <begin position="535"/>
        <end position="554"/>
    </location>
</feature>
<feature type="compositionally biased region" description="Polar residues" evidence="6">
    <location>
        <begin position="1284"/>
        <end position="1301"/>
    </location>
</feature>
<feature type="region of interest" description="Disordered" evidence="6">
    <location>
        <begin position="873"/>
        <end position="937"/>
    </location>
</feature>
<dbReference type="SMART" id="SM00139">
    <property type="entry name" value="MyTH4"/>
    <property type="match status" value="2"/>
</dbReference>
<evidence type="ECO:0000256" key="3">
    <source>
        <dbReference type="ARBA" id="ARBA00022490"/>
    </source>
</evidence>
<comment type="caution">
    <text evidence="9">The sequence shown here is derived from an EMBL/GenBank/DDBJ whole genome shotgun (WGS) entry which is preliminary data.</text>
</comment>
<dbReference type="InterPro" id="IPR059004">
    <property type="entry name" value="MYO15"/>
</dbReference>
<proteinExistence type="inferred from homology"/>
<dbReference type="InterPro" id="IPR011993">
    <property type="entry name" value="PH-like_dom_sf"/>
</dbReference>
<evidence type="ECO:0000256" key="4">
    <source>
        <dbReference type="ARBA" id="ARBA00022737"/>
    </source>
</evidence>
<evidence type="ECO:0000256" key="2">
    <source>
        <dbReference type="ARBA" id="ARBA00008314"/>
    </source>
</evidence>
<evidence type="ECO:0000256" key="5">
    <source>
        <dbReference type="ARBA" id="ARBA00023203"/>
    </source>
</evidence>
<evidence type="ECO:0008006" key="11">
    <source>
        <dbReference type="Google" id="ProtNLM"/>
    </source>
</evidence>
<dbReference type="InterPro" id="IPR000857">
    <property type="entry name" value="MyTH4_dom"/>
</dbReference>
<dbReference type="Gene3D" id="1.25.40.530">
    <property type="entry name" value="MyTH4 domain"/>
    <property type="match status" value="2"/>
</dbReference>
<dbReference type="PROSITE" id="PS50057">
    <property type="entry name" value="FERM_3"/>
    <property type="match status" value="1"/>
</dbReference>
<sequence>MKATGTPPSLPVVRFQRRPSLGTSIARAMISMSPDVATFDRSSEKSSSLSIKLCESLESSVSGTSCFSRSTALSHVTGSSSTLHSISEQITSPTSPDYQTSQFSALEIPNELNSIFNRLDAWQEPHSEQNITETSRSTNVIPSEKHVLPASNTSETSSFMKYIQENTNLCMKWDRILNPIKEPFTKNINDQEHIQLAVTLFKLILRFINTSEHDAKKDRALGDYIVQMGLMNEILRDEILIQIINQTWNNIDLIKLDKAWLLMFNCIGCFSPSPKFHKYLFKFVSEENPSINELGKRKLLAAASTDASRTYPSTQLEWSANKHSAPMALQAEFYDTFQAMGEVESWMTGEQFAYELVSSRGILKDNCSGWTVLLDDNDNEIELMGHDYVLDLIGELEVPPCSPVCKSFFLVHDGYDRSSKCKKRRHNRTTVRSKEWFLKVDNSRSSRLSKTGRTISSSNNSSPYKYPRRFSSVDQHETEKSYAKHHSPVYHDLMSKKSNSSISSFESHAEPQTFPPPPPTIKDLLKADAHSVYSMTDGPEQEAEEEEEEKEEIPIQKTEINKVAHQETPPLPPLPSSSRSGKEKPKIDDEIKPVEKRVQLSNQSSIGKTTNPKSRQSLTNERKGSIRKTNTFTSSSHSMVDPGCGGHIMSKIPALRCFRSTKQHHYAQKSHKTPSLPPPPTRTVSEYNGVDNPALLYGEFSGGSDIPANLNQYEKIGSSIQHRTKVNGHNDEYHLSSVYSDGDAHPDLTEYEPDDVQLRRNSPTKDITKSGTKFVKNKMVRPKAGGYPQAKKQGNTIFDSESIATITDLPLPCHKSDVEAFLDDLFDRALDPKNLGKKINKTKALSTLDQHRLQMISNSRIDPSARRSGLATLLNKNHPQKKSTIRSSNVQEQKGPKKKAKQEKKESSEQKKTQKTKKKRIQQLNTNNNNNTALTDQSLSSFTSENKFILPQIGYSSRTETDDTSDYIKFIEKPKHRVFYRQPSGLRRTQRFDRIRQPSSTNYKKNIKLIPINPSVCFATTSSNTKPNELLESTSPNGPVFVPVINISGKKYLPVYLKSSTNDSNPTDQTNQSDSMPYNPEKYISQIISPNQLNTSKQTPTIIEENEVETQSNPSPIAPKKANIQVERLSMSQLDLVSTRNDQSKKQSVSKENSVASNNRLAIKVTSNVITRRSPESQKYLRAKTVRIGKIRWPPPLNAEELDNANQQRRMLVQRRIQEEIHGNKTIQKEIKQSMNIISSNETSPTSLDTSQRSQSAHNIKQLTVESKSQNTRRSQSDDKVPSSPANDQPRKSSLTNTSVDRVSHLSDNVEDDDPSTGELVVRNQSPKQEFHKTMTPMIGKENFELRKKLFEHTDEPSFAEVGPTVIDVVNVSNRAPSLPTRGFLTYHNIPWKLKIRKEVFSPIEPFDQPLLIDLLYLQIVYDTFSAICIRISESERTNMKTFLSSHDVRVIDDINLINKLAIKKAIIEQARQWATYFCRFFPVSIPKFHSGEIQMLGVSHSGVRFIKRIRTKNKSDTLQVLETCPFDTLQQISPIRNGSTIDLRHPIQSPLLRHGPNDINRTVRQAFIAIMRFMGDHAMSRGQTDTDCLYYLLKHMNKNRALIDEIMCQIIKQLTDNKSAKQDSMQLGWKLLAIVLNYFIPSENLRPYFIKYLNDNIIQNEKLVQLCLNHYEQTLKYGGRKNMPSKVEIDLLAASGRHGGKRQIFLLPGGVPLTLKTTSSTVIADCLNLVCEQLHMPNSLEYDEYSIFIISTTENPSRLLNPNEYLFDILSECVESKMTDYYLIIKRMLWFNIPMIFDNNDKSEMFINFMYHQLVPELFEGTMIAIKDNHISDDLMHQLALMAALHYRASNKIGLPSMREVKHLLPATVLKLKNIRPQVWTTTVHEELYSSVEAMTTMEAKLKFLTVIQASSLFGVTFFPAQSVDDASIRSPCIIGISKSGILFLDIDTRETLFSIPYNDVVSIRRRQNAIDVKYGSLNQPRHIQCQVDRAQDLVALAGRYLSFIGRSLASALERKTDSQQFHRPGSTSCNDPTSTIL</sequence>